<evidence type="ECO:0008006" key="4">
    <source>
        <dbReference type="Google" id="ProtNLM"/>
    </source>
</evidence>
<dbReference type="RefSeq" id="WP_185047749.1">
    <property type="nucleotide sequence ID" value="NZ_JACHGN010000001.1"/>
</dbReference>
<dbReference type="AlphaFoldDB" id="A0A840P0G5"/>
<sequence>MGRHRSDPMGVARLLLAGLAVLGLLVLVFVGIRALASSLDAGTRPVASPSGPPGEGTVATPSQSQSAIVPTVLIECLQERCQKVFVRIPGGDVLLDRELSRGERAGFTDEKLDVVLADSASVRVEVNGEPRTPEEPGGREAFTVTREDS</sequence>
<evidence type="ECO:0000313" key="3">
    <source>
        <dbReference type="Proteomes" id="UP000578449"/>
    </source>
</evidence>
<protein>
    <recommendedName>
        <fullName evidence="4">DUF4115 domain-containing protein</fullName>
    </recommendedName>
</protein>
<evidence type="ECO:0000256" key="1">
    <source>
        <dbReference type="SAM" id="MobiDB-lite"/>
    </source>
</evidence>
<dbReference type="EMBL" id="JACHGN010000001">
    <property type="protein sequence ID" value="MBB5130940.1"/>
    <property type="molecule type" value="Genomic_DNA"/>
</dbReference>
<accession>A0A840P0G5</accession>
<dbReference type="Proteomes" id="UP000578449">
    <property type="component" value="Unassembled WGS sequence"/>
</dbReference>
<evidence type="ECO:0000313" key="2">
    <source>
        <dbReference type="EMBL" id="MBB5130940.1"/>
    </source>
</evidence>
<name>A0A840P0G5_9ACTN</name>
<feature type="region of interest" description="Disordered" evidence="1">
    <location>
        <begin position="41"/>
        <end position="65"/>
    </location>
</feature>
<feature type="region of interest" description="Disordered" evidence="1">
    <location>
        <begin position="126"/>
        <end position="149"/>
    </location>
</feature>
<organism evidence="2 3">
    <name type="scientific">Thermocatellispora tengchongensis</name>
    <dbReference type="NCBI Taxonomy" id="1073253"/>
    <lineage>
        <taxon>Bacteria</taxon>
        <taxon>Bacillati</taxon>
        <taxon>Actinomycetota</taxon>
        <taxon>Actinomycetes</taxon>
        <taxon>Streptosporangiales</taxon>
        <taxon>Streptosporangiaceae</taxon>
        <taxon>Thermocatellispora</taxon>
    </lineage>
</organism>
<proteinExistence type="predicted"/>
<feature type="compositionally biased region" description="Basic and acidic residues" evidence="1">
    <location>
        <begin position="126"/>
        <end position="138"/>
    </location>
</feature>
<reference evidence="2 3" key="1">
    <citation type="submission" date="2020-08" db="EMBL/GenBank/DDBJ databases">
        <title>Genomic Encyclopedia of Type Strains, Phase IV (KMG-IV): sequencing the most valuable type-strain genomes for metagenomic binning, comparative biology and taxonomic classification.</title>
        <authorList>
            <person name="Goeker M."/>
        </authorList>
    </citation>
    <scope>NUCLEOTIDE SEQUENCE [LARGE SCALE GENOMIC DNA]</scope>
    <source>
        <strain evidence="2 3">DSM 45615</strain>
    </source>
</reference>
<keyword evidence="3" id="KW-1185">Reference proteome</keyword>
<gene>
    <name evidence="2" type="ORF">HNP84_000628</name>
</gene>
<comment type="caution">
    <text evidence="2">The sequence shown here is derived from an EMBL/GenBank/DDBJ whole genome shotgun (WGS) entry which is preliminary data.</text>
</comment>